<feature type="domain" description="PPIase FKBP-type" evidence="11">
    <location>
        <begin position="37"/>
        <end position="131"/>
    </location>
</feature>
<dbReference type="Pfam" id="PF00254">
    <property type="entry name" value="FKBP_C"/>
    <property type="match status" value="1"/>
</dbReference>
<keyword evidence="5 9" id="KW-0697">Rotamase</keyword>
<dbReference type="EMBL" id="QPII01000013">
    <property type="protein sequence ID" value="RCV87845.1"/>
    <property type="molecule type" value="Genomic_DNA"/>
</dbReference>
<protein>
    <recommendedName>
        <fullName evidence="10">Peptidyl-prolyl cis-trans isomerase</fullName>
        <ecNumber evidence="10">5.2.1.8</ecNumber>
    </recommendedName>
</protein>
<dbReference type="PANTHER" id="PTHR47861">
    <property type="entry name" value="FKBP-TYPE PEPTIDYL-PROLYL CIS-TRANS ISOMERASE SLYD"/>
    <property type="match status" value="1"/>
</dbReference>
<dbReference type="AlphaFoldDB" id="A0A368TSX4"/>
<dbReference type="InterPro" id="IPR048261">
    <property type="entry name" value="SlpA/SlyD-like_ins_sf"/>
</dbReference>
<evidence type="ECO:0000256" key="1">
    <source>
        <dbReference type="ARBA" id="ARBA00000971"/>
    </source>
</evidence>
<dbReference type="OrthoDB" id="9808891at2"/>
<keyword evidence="7 9" id="KW-0413">Isomerase</keyword>
<dbReference type="InterPro" id="IPR046357">
    <property type="entry name" value="PPIase_dom_sf"/>
</dbReference>
<evidence type="ECO:0000256" key="5">
    <source>
        <dbReference type="ARBA" id="ARBA00023110"/>
    </source>
</evidence>
<accession>A0A368TSX4</accession>
<dbReference type="Gene3D" id="2.40.10.330">
    <property type="match status" value="1"/>
</dbReference>
<keyword evidence="4" id="KW-0963">Cytoplasm</keyword>
<comment type="subcellular location">
    <subcellularLocation>
        <location evidence="2">Cytoplasm</location>
    </subcellularLocation>
</comment>
<dbReference type="Gene3D" id="3.10.50.40">
    <property type="match status" value="1"/>
</dbReference>
<organism evidence="12 13">
    <name type="scientific">Billgrantia montanilacus</name>
    <dbReference type="NCBI Taxonomy" id="2282305"/>
    <lineage>
        <taxon>Bacteria</taxon>
        <taxon>Pseudomonadati</taxon>
        <taxon>Pseudomonadota</taxon>
        <taxon>Gammaproteobacteria</taxon>
        <taxon>Oceanospirillales</taxon>
        <taxon>Halomonadaceae</taxon>
        <taxon>Billgrantia</taxon>
    </lineage>
</organism>
<dbReference type="InterPro" id="IPR001179">
    <property type="entry name" value="PPIase_FKBP_dom"/>
</dbReference>
<dbReference type="GO" id="GO:0003755">
    <property type="term" value="F:peptidyl-prolyl cis-trans isomerase activity"/>
    <property type="evidence" value="ECO:0007669"/>
    <property type="project" value="UniProtKB-UniRule"/>
</dbReference>
<evidence type="ECO:0000313" key="13">
    <source>
        <dbReference type="Proteomes" id="UP000252405"/>
    </source>
</evidence>
<dbReference type="GO" id="GO:0042026">
    <property type="term" value="P:protein refolding"/>
    <property type="evidence" value="ECO:0007669"/>
    <property type="project" value="UniProtKB-ARBA"/>
</dbReference>
<comment type="caution">
    <text evidence="12">The sequence shown here is derived from an EMBL/GenBank/DDBJ whole genome shotgun (WGS) entry which is preliminary data.</text>
</comment>
<dbReference type="PROSITE" id="PS50059">
    <property type="entry name" value="FKBP_PPIASE"/>
    <property type="match status" value="1"/>
</dbReference>
<sequence length="193" mass="21330">MPVLPRRLIRHAATRRGHEGVAVITREESPMTRIAALCEITAEYVLTDEDGERLAASTPETPLRYVHGTGQMLPALEAALEGRRAGDELSVTLTPEQAYGPHRPELVFEAVRENLPPGQEIRIDMTLAPGGQRGKFSLKVVGLTERGAILDGNHPLAGRTVTWHIKVLEVKAGHKPMQGELDYQPIRWILEVE</sequence>
<evidence type="ECO:0000256" key="8">
    <source>
        <dbReference type="ARBA" id="ARBA00037071"/>
    </source>
</evidence>
<name>A0A368TSX4_9GAMM</name>
<comment type="similarity">
    <text evidence="3 10">Belongs to the FKBP-type PPIase family.</text>
</comment>
<dbReference type="SUPFAM" id="SSF54534">
    <property type="entry name" value="FKBP-like"/>
    <property type="match status" value="1"/>
</dbReference>
<evidence type="ECO:0000256" key="2">
    <source>
        <dbReference type="ARBA" id="ARBA00004496"/>
    </source>
</evidence>
<dbReference type="EC" id="5.2.1.8" evidence="10"/>
<evidence type="ECO:0000313" key="12">
    <source>
        <dbReference type="EMBL" id="RCV87845.1"/>
    </source>
</evidence>
<gene>
    <name evidence="12" type="ORF">DU505_15935</name>
</gene>
<evidence type="ECO:0000256" key="3">
    <source>
        <dbReference type="ARBA" id="ARBA00006577"/>
    </source>
</evidence>
<evidence type="ECO:0000256" key="10">
    <source>
        <dbReference type="RuleBase" id="RU003915"/>
    </source>
</evidence>
<evidence type="ECO:0000256" key="6">
    <source>
        <dbReference type="ARBA" id="ARBA00023186"/>
    </source>
</evidence>
<keyword evidence="6" id="KW-0143">Chaperone</keyword>
<dbReference type="GO" id="GO:0005737">
    <property type="term" value="C:cytoplasm"/>
    <property type="evidence" value="ECO:0007669"/>
    <property type="project" value="UniProtKB-SubCell"/>
</dbReference>
<comment type="catalytic activity">
    <reaction evidence="1 9 10">
        <text>[protein]-peptidylproline (omega=180) = [protein]-peptidylproline (omega=0)</text>
        <dbReference type="Rhea" id="RHEA:16237"/>
        <dbReference type="Rhea" id="RHEA-COMP:10747"/>
        <dbReference type="Rhea" id="RHEA-COMP:10748"/>
        <dbReference type="ChEBI" id="CHEBI:83833"/>
        <dbReference type="ChEBI" id="CHEBI:83834"/>
        <dbReference type="EC" id="5.2.1.8"/>
    </reaction>
</comment>
<evidence type="ECO:0000259" key="11">
    <source>
        <dbReference type="PROSITE" id="PS50059"/>
    </source>
</evidence>
<reference evidence="12 13" key="1">
    <citation type="submission" date="2018-07" db="EMBL/GenBank/DDBJ databases">
        <title>Halomonas montanilacus sp. nov., isolated from Lake Pengyan on Tibetan Plateau.</title>
        <authorList>
            <person name="Lu H."/>
            <person name="Xing P."/>
            <person name="Wu Q."/>
        </authorList>
    </citation>
    <scope>NUCLEOTIDE SEQUENCE [LARGE SCALE GENOMIC DNA]</scope>
    <source>
        <strain evidence="12 13">PYC7W</strain>
    </source>
</reference>
<evidence type="ECO:0000256" key="4">
    <source>
        <dbReference type="ARBA" id="ARBA00022490"/>
    </source>
</evidence>
<dbReference type="Proteomes" id="UP000252405">
    <property type="component" value="Unassembled WGS sequence"/>
</dbReference>
<dbReference type="PANTHER" id="PTHR47861:SF3">
    <property type="entry name" value="FKBP-TYPE PEPTIDYL-PROLYL CIS-TRANS ISOMERASE SLYD"/>
    <property type="match status" value="1"/>
</dbReference>
<evidence type="ECO:0000256" key="7">
    <source>
        <dbReference type="ARBA" id="ARBA00023235"/>
    </source>
</evidence>
<evidence type="ECO:0000256" key="9">
    <source>
        <dbReference type="PROSITE-ProRule" id="PRU00277"/>
    </source>
</evidence>
<proteinExistence type="inferred from homology"/>
<keyword evidence="13" id="KW-1185">Reference proteome</keyword>
<comment type="function">
    <text evidence="8">Also involved in hydrogenase metallocenter assembly, probably by participating in the nickel insertion step. This function in hydrogenase biosynthesis requires chaperone activity and the presence of the metal-binding domain, but not PPIase activity.</text>
</comment>